<dbReference type="Proteomes" id="UP000007077">
    <property type="component" value="Plasmid pHP-187"/>
</dbReference>
<dbReference type="AlphaFoldDB" id="E4PS38"/>
<proteinExistence type="predicted"/>
<dbReference type="HOGENOM" id="CLU_102196_1_0_6"/>
<accession>E4PS38</accession>
<evidence type="ECO:0000313" key="1">
    <source>
        <dbReference type="EMBL" id="ADQ00073.1"/>
    </source>
</evidence>
<name>E4PS38_MARAH</name>
<organism evidence="1 2">
    <name type="scientific">Marinobacter adhaerens (strain DSM 23420 / HP15)</name>
    <dbReference type="NCBI Taxonomy" id="225937"/>
    <lineage>
        <taxon>Bacteria</taxon>
        <taxon>Pseudomonadati</taxon>
        <taxon>Pseudomonadota</taxon>
        <taxon>Gammaproteobacteria</taxon>
        <taxon>Pseudomonadales</taxon>
        <taxon>Marinobacteraceae</taxon>
        <taxon>Marinobacter</taxon>
    </lineage>
</organism>
<sequence length="179" mass="20672">MTTNAKLRPMRRLVQILEGDADTKTPTLFRTTGLWHLFPEQSEASHRSLISRAKDFGFISQVCRGFLKNELTSGDEQWYLFHLADLLRPHCFNYVSLESALAIHDQNETSFNKTVSFITTGRSNRIRCNGLGTLEFVHSSTPIELQRRGLEYDDTRKAWIASRDIALNDMVRHRRNPSF</sequence>
<dbReference type="KEGG" id="mad:HP15_p187g76"/>
<keyword evidence="1" id="KW-0614">Plasmid</keyword>
<geneLocation type="plasmid" evidence="1 2">
    <name>pHP-187</name>
</geneLocation>
<reference evidence="1 2" key="1">
    <citation type="journal article" date="2010" name="Stand. Genomic Sci.">
        <title>Complete genome sequence of Marinobacter adhaerens type strain (HP15), a diatom-interacting marine microorganism.</title>
        <authorList>
            <person name="Gardes A."/>
            <person name="Kaeppel E."/>
            <person name="Shehzad A."/>
            <person name="Seebah S."/>
            <person name="Teeling H."/>
            <person name="Yarza P."/>
            <person name="Glockner F.O."/>
            <person name="Grossart H.P."/>
            <person name="Ullrich M.S."/>
        </authorList>
    </citation>
    <scope>NUCLEOTIDE SEQUENCE [LARGE SCALE GENOMIC DNA]</scope>
    <source>
        <strain evidence="2">DSM 23420 / HP15</strain>
        <plasmid evidence="2">Plasmid pHP-187</plasmid>
    </source>
</reference>
<reference evidence="2" key="2">
    <citation type="submission" date="2010-02" db="EMBL/GenBank/DDBJ databases">
        <title>Complete genome sequence of Marinobacter adhaerens type strain (HP15).</title>
        <authorList>
            <person name="Gaerdes A.A.M."/>
            <person name="Kaeppel E."/>
            <person name="Shezad A."/>
            <person name="Seebah S."/>
            <person name="Teeling H."/>
            <person name="Yarza P."/>
            <person name="Gloeckner F.O."/>
            <person name="Ullrich M.S."/>
        </authorList>
    </citation>
    <scope>NUCLEOTIDE SEQUENCE [LARGE SCALE GENOMIC DNA]</scope>
    <source>
        <strain evidence="2">DSM 23420 / HP15</strain>
        <plasmid evidence="2">Plasmid pHP-187</plasmid>
    </source>
</reference>
<protein>
    <submittedName>
        <fullName evidence="1">Uncharacterized protein</fullName>
    </submittedName>
</protein>
<gene>
    <name evidence="1" type="ordered locus">HP15_p187g76</name>
</gene>
<evidence type="ECO:0000313" key="2">
    <source>
        <dbReference type="Proteomes" id="UP000007077"/>
    </source>
</evidence>
<dbReference type="EMBL" id="CP001980">
    <property type="protein sequence ID" value="ADQ00073.1"/>
    <property type="molecule type" value="Genomic_DNA"/>
</dbReference>